<gene>
    <name evidence="1" type="ORF">SAMN04488690_1645</name>
</gene>
<organism evidence="1 2">
    <name type="scientific">Stenotrophomonas indicatrix</name>
    <dbReference type="NCBI Taxonomy" id="2045451"/>
    <lineage>
        <taxon>Bacteria</taxon>
        <taxon>Pseudomonadati</taxon>
        <taxon>Pseudomonadota</taxon>
        <taxon>Gammaproteobacteria</taxon>
        <taxon>Lysobacterales</taxon>
        <taxon>Lysobacteraceae</taxon>
        <taxon>Stenotrophomonas</taxon>
    </lineage>
</organism>
<accession>A0A1W1GXC3</accession>
<protein>
    <recommendedName>
        <fullName evidence="3">Antitoxin of toxin-antitoxin system, YdaS/YdaT</fullName>
    </recommendedName>
</protein>
<proteinExistence type="predicted"/>
<sequence>MDLLTFISDPERKRRLAALTGSSEGYLWQCATGWRNKKPSHTLARKIHLASIEISRSLECEPLSLSAIRPDIWSAEIA</sequence>
<dbReference type="Proteomes" id="UP000191133">
    <property type="component" value="Unassembled WGS sequence"/>
</dbReference>
<evidence type="ECO:0000313" key="1">
    <source>
        <dbReference type="EMBL" id="SLM23938.1"/>
    </source>
</evidence>
<dbReference type="EMBL" id="FWEU01000002">
    <property type="protein sequence ID" value="SLM23938.1"/>
    <property type="molecule type" value="Genomic_DNA"/>
</dbReference>
<dbReference type="AlphaFoldDB" id="A0A1W1GXC3"/>
<name>A0A1W1GXC3_9GAMM</name>
<evidence type="ECO:0000313" key="2">
    <source>
        <dbReference type="Proteomes" id="UP000191133"/>
    </source>
</evidence>
<evidence type="ECO:0008006" key="3">
    <source>
        <dbReference type="Google" id="ProtNLM"/>
    </source>
</evidence>
<reference evidence="2" key="1">
    <citation type="submission" date="2016-10" db="EMBL/GenBank/DDBJ databases">
        <authorList>
            <person name="Varghese N."/>
        </authorList>
    </citation>
    <scope>NUCLEOTIDE SEQUENCE [LARGE SCALE GENOMIC DNA]</scope>
    <source>
        <strain evidence="2">92MFCol6.1</strain>
    </source>
</reference>